<comment type="caution">
    <text evidence="2">The sequence shown here is derived from an EMBL/GenBank/DDBJ whole genome shotgun (WGS) entry which is preliminary data.</text>
</comment>
<accession>A0A8K0FWJ1</accession>
<sequence length="228" mass="26182">MIRKEAEDEGEEEERTKDREIIEVKERGIKRFVENSQRRGDRKHTKFRKLKTAQVHIKCQKSYTREQNVIAAARGKAKGIDCLEKPYHIELKPDTKPVELLSHLRDKFKRAIDSLVEKNINEKFVESADWVNALVLVKKPTGQTRICLDPCDLNNGNVIDKLKAIFARFGIPRIVCSGNGPEFSSLEFKIFSQEWKNDDIKSSLLYPQSNGQAVQAVQTVKTLLKNAF</sequence>
<dbReference type="PANTHER" id="PTHR37984:SF7">
    <property type="entry name" value="INTEGRASE CATALYTIC DOMAIN-CONTAINING PROTEIN"/>
    <property type="match status" value="1"/>
</dbReference>
<proteinExistence type="predicted"/>
<dbReference type="InterPro" id="IPR043502">
    <property type="entry name" value="DNA/RNA_pol_sf"/>
</dbReference>
<dbReference type="SUPFAM" id="SSF56672">
    <property type="entry name" value="DNA/RNA polymerases"/>
    <property type="match status" value="1"/>
</dbReference>
<dbReference type="InterPro" id="IPR001584">
    <property type="entry name" value="Integrase_cat-core"/>
</dbReference>
<name>A0A8K0FWJ1_IGNLU</name>
<dbReference type="OrthoDB" id="2286242at2759"/>
<dbReference type="InterPro" id="IPR036397">
    <property type="entry name" value="RNaseH_sf"/>
</dbReference>
<dbReference type="InterPro" id="IPR050951">
    <property type="entry name" value="Retrovirus_Pol_polyprotein"/>
</dbReference>
<dbReference type="GO" id="GO:0071897">
    <property type="term" value="P:DNA biosynthetic process"/>
    <property type="evidence" value="ECO:0007669"/>
    <property type="project" value="UniProtKB-ARBA"/>
</dbReference>
<dbReference type="Gene3D" id="3.30.420.10">
    <property type="entry name" value="Ribonuclease H-like superfamily/Ribonuclease H"/>
    <property type="match status" value="1"/>
</dbReference>
<dbReference type="PANTHER" id="PTHR37984">
    <property type="entry name" value="PROTEIN CBG26694"/>
    <property type="match status" value="1"/>
</dbReference>
<keyword evidence="3" id="KW-1185">Reference proteome</keyword>
<dbReference type="GO" id="GO:0003676">
    <property type="term" value="F:nucleic acid binding"/>
    <property type="evidence" value="ECO:0007669"/>
    <property type="project" value="InterPro"/>
</dbReference>
<evidence type="ECO:0000313" key="3">
    <source>
        <dbReference type="Proteomes" id="UP000801492"/>
    </source>
</evidence>
<dbReference type="GO" id="GO:0015074">
    <property type="term" value="P:DNA integration"/>
    <property type="evidence" value="ECO:0007669"/>
    <property type="project" value="InterPro"/>
</dbReference>
<dbReference type="PROSITE" id="PS50994">
    <property type="entry name" value="INTEGRASE"/>
    <property type="match status" value="1"/>
</dbReference>
<dbReference type="Proteomes" id="UP000801492">
    <property type="component" value="Unassembled WGS sequence"/>
</dbReference>
<gene>
    <name evidence="2" type="ORF">ILUMI_24578</name>
</gene>
<dbReference type="SUPFAM" id="SSF53098">
    <property type="entry name" value="Ribonuclease H-like"/>
    <property type="match status" value="1"/>
</dbReference>
<feature type="domain" description="Integrase catalytic" evidence="1">
    <location>
        <begin position="93"/>
        <end position="228"/>
    </location>
</feature>
<evidence type="ECO:0000313" key="2">
    <source>
        <dbReference type="EMBL" id="KAF2881595.1"/>
    </source>
</evidence>
<dbReference type="InterPro" id="IPR012337">
    <property type="entry name" value="RNaseH-like_sf"/>
</dbReference>
<reference evidence="2" key="1">
    <citation type="submission" date="2019-08" db="EMBL/GenBank/DDBJ databases">
        <title>The genome of the North American firefly Photinus pyralis.</title>
        <authorList>
            <consortium name="Photinus pyralis genome working group"/>
            <person name="Fallon T.R."/>
            <person name="Sander Lower S.E."/>
            <person name="Weng J.-K."/>
        </authorList>
    </citation>
    <scope>NUCLEOTIDE SEQUENCE</scope>
    <source>
        <strain evidence="2">TRF0915ILg1</strain>
        <tissue evidence="2">Whole body</tissue>
    </source>
</reference>
<protein>
    <recommendedName>
        <fullName evidence="1">Integrase catalytic domain-containing protein</fullName>
    </recommendedName>
</protein>
<evidence type="ECO:0000259" key="1">
    <source>
        <dbReference type="PROSITE" id="PS50994"/>
    </source>
</evidence>
<dbReference type="GO" id="GO:0042575">
    <property type="term" value="C:DNA polymerase complex"/>
    <property type="evidence" value="ECO:0007669"/>
    <property type="project" value="UniProtKB-ARBA"/>
</dbReference>
<organism evidence="2 3">
    <name type="scientific">Ignelater luminosus</name>
    <name type="common">Cucubano</name>
    <name type="synonym">Pyrophorus luminosus</name>
    <dbReference type="NCBI Taxonomy" id="2038154"/>
    <lineage>
        <taxon>Eukaryota</taxon>
        <taxon>Metazoa</taxon>
        <taxon>Ecdysozoa</taxon>
        <taxon>Arthropoda</taxon>
        <taxon>Hexapoda</taxon>
        <taxon>Insecta</taxon>
        <taxon>Pterygota</taxon>
        <taxon>Neoptera</taxon>
        <taxon>Endopterygota</taxon>
        <taxon>Coleoptera</taxon>
        <taxon>Polyphaga</taxon>
        <taxon>Elateriformia</taxon>
        <taxon>Elateroidea</taxon>
        <taxon>Elateridae</taxon>
        <taxon>Agrypninae</taxon>
        <taxon>Pyrophorini</taxon>
        <taxon>Ignelater</taxon>
    </lineage>
</organism>
<dbReference type="AlphaFoldDB" id="A0A8K0FWJ1"/>
<dbReference type="EMBL" id="VTPC01090715">
    <property type="protein sequence ID" value="KAF2881595.1"/>
    <property type="molecule type" value="Genomic_DNA"/>
</dbReference>